<gene>
    <name evidence="2" type="ORF">PIB30_009821</name>
</gene>
<sequence>MDLMSSSSRMHRITPPSSVTTPMPSNSHKRCRPASLQASPSDAGGDGQHIATPSGQRSAVADPSRSASHDAPNRSVSEVLANNNDNVSRAVILATGSASSAMPGSAGISSAVPGSQASGQAVQCSVRVPSFVVQVEEPASSVPGAVVHFAH</sequence>
<organism evidence="2 3">
    <name type="scientific">Stylosanthes scabra</name>
    <dbReference type="NCBI Taxonomy" id="79078"/>
    <lineage>
        <taxon>Eukaryota</taxon>
        <taxon>Viridiplantae</taxon>
        <taxon>Streptophyta</taxon>
        <taxon>Embryophyta</taxon>
        <taxon>Tracheophyta</taxon>
        <taxon>Spermatophyta</taxon>
        <taxon>Magnoliopsida</taxon>
        <taxon>eudicotyledons</taxon>
        <taxon>Gunneridae</taxon>
        <taxon>Pentapetalae</taxon>
        <taxon>rosids</taxon>
        <taxon>fabids</taxon>
        <taxon>Fabales</taxon>
        <taxon>Fabaceae</taxon>
        <taxon>Papilionoideae</taxon>
        <taxon>50 kb inversion clade</taxon>
        <taxon>dalbergioids sensu lato</taxon>
        <taxon>Dalbergieae</taxon>
        <taxon>Pterocarpus clade</taxon>
        <taxon>Stylosanthes</taxon>
    </lineage>
</organism>
<evidence type="ECO:0000313" key="3">
    <source>
        <dbReference type="Proteomes" id="UP001341840"/>
    </source>
</evidence>
<evidence type="ECO:0000256" key="1">
    <source>
        <dbReference type="SAM" id="MobiDB-lite"/>
    </source>
</evidence>
<comment type="caution">
    <text evidence="2">The sequence shown here is derived from an EMBL/GenBank/DDBJ whole genome shotgun (WGS) entry which is preliminary data.</text>
</comment>
<accession>A0ABU6Z358</accession>
<reference evidence="2 3" key="1">
    <citation type="journal article" date="2023" name="Plants (Basel)">
        <title>Bridging the Gap: Combining Genomics and Transcriptomics Approaches to Understand Stylosanthes scabra, an Orphan Legume from the Brazilian Caatinga.</title>
        <authorList>
            <person name="Ferreira-Neto J.R.C."/>
            <person name="da Silva M.D."/>
            <person name="Binneck E."/>
            <person name="de Melo N.F."/>
            <person name="da Silva R.H."/>
            <person name="de Melo A.L.T.M."/>
            <person name="Pandolfi V."/>
            <person name="Bustamante F.O."/>
            <person name="Brasileiro-Vidal A.C."/>
            <person name="Benko-Iseppon A.M."/>
        </authorList>
    </citation>
    <scope>NUCLEOTIDE SEQUENCE [LARGE SCALE GENOMIC DNA]</scope>
    <source>
        <tissue evidence="2">Leaves</tissue>
    </source>
</reference>
<name>A0ABU6Z358_9FABA</name>
<keyword evidence="3" id="KW-1185">Reference proteome</keyword>
<protein>
    <submittedName>
        <fullName evidence="2">Uncharacterized protein</fullName>
    </submittedName>
</protein>
<dbReference type="EMBL" id="JASCZI010271883">
    <property type="protein sequence ID" value="MED6216675.1"/>
    <property type="molecule type" value="Genomic_DNA"/>
</dbReference>
<evidence type="ECO:0000313" key="2">
    <source>
        <dbReference type="EMBL" id="MED6216675.1"/>
    </source>
</evidence>
<proteinExistence type="predicted"/>
<feature type="compositionally biased region" description="Low complexity" evidence="1">
    <location>
        <begin position="14"/>
        <end position="26"/>
    </location>
</feature>
<feature type="region of interest" description="Disordered" evidence="1">
    <location>
        <begin position="1"/>
        <end position="82"/>
    </location>
</feature>
<dbReference type="Proteomes" id="UP001341840">
    <property type="component" value="Unassembled WGS sequence"/>
</dbReference>